<dbReference type="Pfam" id="PF13450">
    <property type="entry name" value="NAD_binding_8"/>
    <property type="match status" value="1"/>
</dbReference>
<keyword evidence="4 8" id="KW-0732">Signal</keyword>
<dbReference type="GO" id="GO:0030327">
    <property type="term" value="P:prenylated protein catabolic process"/>
    <property type="evidence" value="ECO:0007669"/>
    <property type="project" value="TreeGrafter"/>
</dbReference>
<dbReference type="PANTHER" id="PTHR15944">
    <property type="entry name" value="FARNESYLCYSTEINE LYASE"/>
    <property type="match status" value="1"/>
</dbReference>
<accession>W7U5E1</accession>
<comment type="cofactor">
    <cofactor evidence="1">
        <name>FAD</name>
        <dbReference type="ChEBI" id="CHEBI:57692"/>
    </cofactor>
</comment>
<comment type="similarity">
    <text evidence="2">Belongs to the prenylcysteine oxidase family.</text>
</comment>
<feature type="signal peptide" evidence="8">
    <location>
        <begin position="1"/>
        <end position="20"/>
    </location>
</feature>
<dbReference type="GO" id="GO:0001735">
    <property type="term" value="F:prenylcysteine oxidase activity"/>
    <property type="evidence" value="ECO:0007669"/>
    <property type="project" value="InterPro"/>
</dbReference>
<evidence type="ECO:0000313" key="11">
    <source>
        <dbReference type="Proteomes" id="UP000019335"/>
    </source>
</evidence>
<dbReference type="Gene3D" id="3.50.50.60">
    <property type="entry name" value="FAD/NAD(P)-binding domain"/>
    <property type="match status" value="1"/>
</dbReference>
<sequence>MPPFPFLATTLFVLFFCTFGRPQHVAIVGAGMGGAASAYFLRELLGNNATITVIEQSARVGGRAENVSYINTTTTVPLEIGASILYTGNEHLMTAVRTLKLHAAPPVFESEAGTSGIWDGSRLVFQSSSWSFLTAMRVLWRYGLGMFRLRRVVRQTLRKFRQIYALQGTAGSPVRVAYETPEALWGALDLLHLTKVSLRDYLASQGVGLPDSKLVTEFVGSIQRVNYNANNDLNALAGLVSLIPMVTGEVVSLTEGNAALAVSMLKAAEARVLQGVRVGEVEVVRGGAESGYRLVQDDGRLVRTEGDKEKGENEAFDVVIVATPFAFSSLRVIEREKGANDERQQASALSPPPAAFTTTHASFVQGRVRPGFFGPSTTREDRVPTSVYVVENSSVPISSLSLHVWINATERTGIYKLFSSALLTDSFLDDMFFTGWSLLHHRKWKAYPSYHPPEAMTPFLVVPGERICYVNALETAVSAMEISAIAAQNCALLLSRDFEDKMANVDEQREKMEEL</sequence>
<evidence type="ECO:0000256" key="3">
    <source>
        <dbReference type="ARBA" id="ARBA00022630"/>
    </source>
</evidence>
<dbReference type="Proteomes" id="UP000019335">
    <property type="component" value="Chromosome 5"/>
</dbReference>
<dbReference type="InterPro" id="IPR010795">
    <property type="entry name" value="Prenylcys_lyase"/>
</dbReference>
<dbReference type="InterPro" id="IPR036188">
    <property type="entry name" value="FAD/NAD-bd_sf"/>
</dbReference>
<organism evidence="10 11">
    <name type="scientific">Nannochloropsis gaditana</name>
    <dbReference type="NCBI Taxonomy" id="72520"/>
    <lineage>
        <taxon>Eukaryota</taxon>
        <taxon>Sar</taxon>
        <taxon>Stramenopiles</taxon>
        <taxon>Ochrophyta</taxon>
        <taxon>Eustigmatophyceae</taxon>
        <taxon>Eustigmatales</taxon>
        <taxon>Monodopsidaceae</taxon>
        <taxon>Nannochloropsis</taxon>
    </lineage>
</organism>
<evidence type="ECO:0000259" key="9">
    <source>
        <dbReference type="Pfam" id="PF07156"/>
    </source>
</evidence>
<evidence type="ECO:0000256" key="6">
    <source>
        <dbReference type="ARBA" id="ARBA00023002"/>
    </source>
</evidence>
<evidence type="ECO:0000256" key="5">
    <source>
        <dbReference type="ARBA" id="ARBA00022827"/>
    </source>
</evidence>
<feature type="domain" description="Prenylcysteine lyase" evidence="9">
    <location>
        <begin position="125"/>
        <end position="507"/>
    </location>
</feature>
<dbReference type="SUPFAM" id="SSF51905">
    <property type="entry name" value="FAD/NAD(P)-binding domain"/>
    <property type="match status" value="1"/>
</dbReference>
<evidence type="ECO:0000313" key="10">
    <source>
        <dbReference type="EMBL" id="EWM28006.1"/>
    </source>
</evidence>
<comment type="caution">
    <text evidence="10">The sequence shown here is derived from an EMBL/GenBank/DDBJ whole genome shotgun (WGS) entry which is preliminary data.</text>
</comment>
<keyword evidence="6" id="KW-0560">Oxidoreductase</keyword>
<gene>
    <name evidence="10" type="ORF">Naga_100008g14</name>
</gene>
<protein>
    <submittedName>
        <fullName evidence="10">Prenylcysteine oxidase</fullName>
    </submittedName>
</protein>
<feature type="chain" id="PRO_5004904198" evidence="8">
    <location>
        <begin position="21"/>
        <end position="515"/>
    </location>
</feature>
<evidence type="ECO:0000256" key="1">
    <source>
        <dbReference type="ARBA" id="ARBA00001974"/>
    </source>
</evidence>
<dbReference type="PANTHER" id="PTHR15944:SF0">
    <property type="entry name" value="PRENYLCYSTEINE LYASE DOMAIN-CONTAINING PROTEIN"/>
    <property type="match status" value="1"/>
</dbReference>
<evidence type="ECO:0000256" key="4">
    <source>
        <dbReference type="ARBA" id="ARBA00022729"/>
    </source>
</evidence>
<dbReference type="Pfam" id="PF07156">
    <property type="entry name" value="Prenylcys_lyase"/>
    <property type="match status" value="1"/>
</dbReference>
<proteinExistence type="inferred from homology"/>
<reference evidence="10 11" key="1">
    <citation type="journal article" date="2014" name="Mol. Plant">
        <title>Chromosome Scale Genome Assembly and Transcriptome Profiling of Nannochloropsis gaditana in Nitrogen Depletion.</title>
        <authorList>
            <person name="Corteggiani Carpinelli E."/>
            <person name="Telatin A."/>
            <person name="Vitulo N."/>
            <person name="Forcato C."/>
            <person name="D'Angelo M."/>
            <person name="Schiavon R."/>
            <person name="Vezzi A."/>
            <person name="Giacometti G.M."/>
            <person name="Morosinotto T."/>
            <person name="Valle G."/>
        </authorList>
    </citation>
    <scope>NUCLEOTIDE SEQUENCE [LARGE SCALE GENOMIC DNA]</scope>
    <source>
        <strain evidence="10 11">B-31</strain>
    </source>
</reference>
<keyword evidence="11" id="KW-1185">Reference proteome</keyword>
<keyword evidence="7" id="KW-0325">Glycoprotein</keyword>
<dbReference type="EMBL" id="AZIL01000356">
    <property type="protein sequence ID" value="EWM28006.1"/>
    <property type="molecule type" value="Genomic_DNA"/>
</dbReference>
<dbReference type="OrthoDB" id="437369at2759"/>
<dbReference type="InterPro" id="IPR017046">
    <property type="entry name" value="Prenylcysteine_Oxase1"/>
</dbReference>
<dbReference type="AlphaFoldDB" id="W7U5E1"/>
<evidence type="ECO:0000256" key="7">
    <source>
        <dbReference type="ARBA" id="ARBA00023180"/>
    </source>
</evidence>
<keyword evidence="3" id="KW-0285">Flavoprotein</keyword>
<dbReference type="GO" id="GO:0030328">
    <property type="term" value="P:prenylcysteine catabolic process"/>
    <property type="evidence" value="ECO:0007669"/>
    <property type="project" value="InterPro"/>
</dbReference>
<name>W7U5E1_9STRA</name>
<evidence type="ECO:0000256" key="2">
    <source>
        <dbReference type="ARBA" id="ARBA00009967"/>
    </source>
</evidence>
<keyword evidence="5" id="KW-0274">FAD</keyword>
<evidence type="ECO:0000256" key="8">
    <source>
        <dbReference type="SAM" id="SignalP"/>
    </source>
</evidence>